<organism evidence="1 2">
    <name type="scientific">Oceanidesulfovibrio marinus</name>
    <dbReference type="NCBI Taxonomy" id="370038"/>
    <lineage>
        <taxon>Bacteria</taxon>
        <taxon>Pseudomonadati</taxon>
        <taxon>Thermodesulfobacteriota</taxon>
        <taxon>Desulfovibrionia</taxon>
        <taxon>Desulfovibrionales</taxon>
        <taxon>Desulfovibrionaceae</taxon>
        <taxon>Oceanidesulfovibrio</taxon>
    </lineage>
</organism>
<dbReference type="EMBL" id="QMIF01000321">
    <property type="protein sequence ID" value="TVM24559.1"/>
    <property type="molecule type" value="Genomic_DNA"/>
</dbReference>
<evidence type="ECO:0000313" key="2">
    <source>
        <dbReference type="Proteomes" id="UP000434052"/>
    </source>
</evidence>
<comment type="caution">
    <text evidence="1">The sequence shown here is derived from an EMBL/GenBank/DDBJ whole genome shotgun (WGS) entry which is preliminary data.</text>
</comment>
<proteinExistence type="predicted"/>
<dbReference type="Proteomes" id="UP000434052">
    <property type="component" value="Unassembled WGS sequence"/>
</dbReference>
<dbReference type="AlphaFoldDB" id="A0A6P1Z8M2"/>
<feature type="non-terminal residue" evidence="1">
    <location>
        <position position="1"/>
    </location>
</feature>
<reference evidence="1 2" key="1">
    <citation type="submission" date="2018-06" db="EMBL/GenBank/DDBJ databases">
        <title>Complete genome of Desulfovibrio marinus P48SEP.</title>
        <authorList>
            <person name="Crispim J.S."/>
            <person name="Vidigal P.M.P."/>
            <person name="Silva L.C.F."/>
            <person name="Araujo L.C."/>
            <person name="Laguardia C.N."/>
            <person name="Dias R.S."/>
            <person name="Sousa M.P."/>
            <person name="Paula S.O."/>
            <person name="Silva C."/>
        </authorList>
    </citation>
    <scope>NUCLEOTIDE SEQUENCE [LARGE SCALE GENOMIC DNA]</scope>
    <source>
        <strain evidence="1 2">P48SEP</strain>
    </source>
</reference>
<protein>
    <submittedName>
        <fullName evidence="1">Phosphoglyceromutase</fullName>
    </submittedName>
</protein>
<gene>
    <name evidence="1" type="primary">gpmA</name>
    <name evidence="1" type="ORF">DQK91_23350</name>
</gene>
<name>A0A6P1Z8M2_9BACT</name>
<accession>A0A6P1Z8M2</accession>
<sequence>DKMCDDEISQRNIPTSVPRIYELDADLKPKKIFYLGDTDEIAAR</sequence>
<evidence type="ECO:0000313" key="1">
    <source>
        <dbReference type="EMBL" id="TVM24559.1"/>
    </source>
</evidence>